<keyword evidence="3" id="KW-1185">Reference proteome</keyword>
<gene>
    <name evidence="2" type="ORF">GQ607_007242</name>
</gene>
<feature type="compositionally biased region" description="Polar residues" evidence="1">
    <location>
        <begin position="22"/>
        <end position="33"/>
    </location>
</feature>
<accession>A0A8H3WGU3</accession>
<dbReference type="OrthoDB" id="4823584at2759"/>
<proteinExistence type="predicted"/>
<dbReference type="EMBL" id="WOWK01000036">
    <property type="protein sequence ID" value="KAF0325491.1"/>
    <property type="molecule type" value="Genomic_DNA"/>
</dbReference>
<organism evidence="2 3">
    <name type="scientific">Colletotrichum asianum</name>
    <dbReference type="NCBI Taxonomy" id="702518"/>
    <lineage>
        <taxon>Eukaryota</taxon>
        <taxon>Fungi</taxon>
        <taxon>Dikarya</taxon>
        <taxon>Ascomycota</taxon>
        <taxon>Pezizomycotina</taxon>
        <taxon>Sordariomycetes</taxon>
        <taxon>Hypocreomycetidae</taxon>
        <taxon>Glomerellales</taxon>
        <taxon>Glomerellaceae</taxon>
        <taxon>Colletotrichum</taxon>
        <taxon>Colletotrichum gloeosporioides species complex</taxon>
    </lineage>
</organism>
<feature type="region of interest" description="Disordered" evidence="1">
    <location>
        <begin position="1"/>
        <end position="48"/>
    </location>
</feature>
<evidence type="ECO:0000313" key="2">
    <source>
        <dbReference type="EMBL" id="KAF0325491.1"/>
    </source>
</evidence>
<comment type="caution">
    <text evidence="2">The sequence shown here is derived from an EMBL/GenBank/DDBJ whole genome shotgun (WGS) entry which is preliminary data.</text>
</comment>
<evidence type="ECO:0000313" key="3">
    <source>
        <dbReference type="Proteomes" id="UP000434172"/>
    </source>
</evidence>
<sequence>MRKAWVTRRKNQAARKANAQATLTSSPLQSEQIRSMGESDKEADSTVSDIQEPARLMVTFNVREIMSRIQARCNSNSEAEQPPQIFGRESEIEFPAEIPQDRVGERRRGSQTLWDILNRGVDVIDSIASHRIVFADGAQNIQLYVIIKGNRLYRTGWKTELELSWIALSEVTAYWASFPGGRDGAINSISPILPKKRVLVVLGHRKRRYGRLELKVLYQGVAPNPIWVEDWKVQVGQEMDARTMDDYWKAIAVQPGPYGLQEVVEETTLELNIQPDWPMTMGSL</sequence>
<evidence type="ECO:0000256" key="1">
    <source>
        <dbReference type="SAM" id="MobiDB-lite"/>
    </source>
</evidence>
<dbReference type="Proteomes" id="UP000434172">
    <property type="component" value="Unassembled WGS sequence"/>
</dbReference>
<protein>
    <submittedName>
        <fullName evidence="2">Uncharacterized protein</fullName>
    </submittedName>
</protein>
<dbReference type="AlphaFoldDB" id="A0A8H3WGU3"/>
<feature type="compositionally biased region" description="Basic residues" evidence="1">
    <location>
        <begin position="1"/>
        <end position="13"/>
    </location>
</feature>
<reference evidence="2 3" key="1">
    <citation type="submission" date="2019-12" db="EMBL/GenBank/DDBJ databases">
        <title>A genome sequence resource for the geographically widespread anthracnose pathogen Colletotrichum asianum.</title>
        <authorList>
            <person name="Meng Y."/>
        </authorList>
    </citation>
    <scope>NUCLEOTIDE SEQUENCE [LARGE SCALE GENOMIC DNA]</scope>
    <source>
        <strain evidence="2 3">ICMP 18580</strain>
    </source>
</reference>
<name>A0A8H3WGU3_9PEZI</name>